<reference evidence="3" key="1">
    <citation type="submission" date="2019-03" db="EMBL/GenBank/DDBJ databases">
        <authorList>
            <person name="Mank J."/>
            <person name="Almeida P."/>
        </authorList>
    </citation>
    <scope>NUCLEOTIDE SEQUENCE</scope>
    <source>
        <strain evidence="3">78183</strain>
    </source>
</reference>
<dbReference type="PANTHER" id="PTHR19961:SF62">
    <property type="entry name" value="FIMBRIN-1"/>
    <property type="match status" value="1"/>
</dbReference>
<dbReference type="InterPro" id="IPR039959">
    <property type="entry name" value="Fimbrin/Plastin"/>
</dbReference>
<dbReference type="GO" id="GO:0032432">
    <property type="term" value="C:actin filament bundle"/>
    <property type="evidence" value="ECO:0007669"/>
    <property type="project" value="TreeGrafter"/>
</dbReference>
<dbReference type="GO" id="GO:0051015">
    <property type="term" value="F:actin filament binding"/>
    <property type="evidence" value="ECO:0007669"/>
    <property type="project" value="InterPro"/>
</dbReference>
<keyword evidence="1" id="KW-0677">Repeat</keyword>
<organism evidence="3">
    <name type="scientific">Salix viminalis</name>
    <name type="common">Common osier</name>
    <name type="synonym">Basket willow</name>
    <dbReference type="NCBI Taxonomy" id="40686"/>
    <lineage>
        <taxon>Eukaryota</taxon>
        <taxon>Viridiplantae</taxon>
        <taxon>Streptophyta</taxon>
        <taxon>Embryophyta</taxon>
        <taxon>Tracheophyta</taxon>
        <taxon>Spermatophyta</taxon>
        <taxon>Magnoliopsida</taxon>
        <taxon>eudicotyledons</taxon>
        <taxon>Gunneridae</taxon>
        <taxon>Pentapetalae</taxon>
        <taxon>rosids</taxon>
        <taxon>fabids</taxon>
        <taxon>Malpighiales</taxon>
        <taxon>Salicaceae</taxon>
        <taxon>Saliceae</taxon>
        <taxon>Salix</taxon>
    </lineage>
</organism>
<gene>
    <name evidence="3" type="ORF">SVIM_LOCUS310203</name>
</gene>
<dbReference type="GO" id="GO:0051017">
    <property type="term" value="P:actin filament bundle assembly"/>
    <property type="evidence" value="ECO:0007669"/>
    <property type="project" value="InterPro"/>
</dbReference>
<proteinExistence type="predicted"/>
<dbReference type="GO" id="GO:0005884">
    <property type="term" value="C:actin filament"/>
    <property type="evidence" value="ECO:0007669"/>
    <property type="project" value="TreeGrafter"/>
</dbReference>
<dbReference type="Gene3D" id="1.10.418.10">
    <property type="entry name" value="Calponin-like domain"/>
    <property type="match status" value="2"/>
</dbReference>
<evidence type="ECO:0000313" key="3">
    <source>
        <dbReference type="EMBL" id="VFU47930.1"/>
    </source>
</evidence>
<accession>A0A6N2M2U7</accession>
<dbReference type="EMBL" id="CAADRP010001684">
    <property type="protein sequence ID" value="VFU47930.1"/>
    <property type="molecule type" value="Genomic_DNA"/>
</dbReference>
<dbReference type="AlphaFoldDB" id="A0A6N2M2U7"/>
<evidence type="ECO:0000256" key="1">
    <source>
        <dbReference type="ARBA" id="ARBA00022737"/>
    </source>
</evidence>
<dbReference type="SUPFAM" id="SSF47576">
    <property type="entry name" value="Calponin-homology domain, CH-domain"/>
    <property type="match status" value="1"/>
</dbReference>
<dbReference type="GO" id="GO:0005737">
    <property type="term" value="C:cytoplasm"/>
    <property type="evidence" value="ECO:0007669"/>
    <property type="project" value="TreeGrafter"/>
</dbReference>
<dbReference type="PANTHER" id="PTHR19961">
    <property type="entry name" value="FIMBRIN/PLASTIN"/>
    <property type="match status" value="1"/>
</dbReference>
<dbReference type="GO" id="GO:0051639">
    <property type="term" value="P:actin filament network formation"/>
    <property type="evidence" value="ECO:0007669"/>
    <property type="project" value="TreeGrafter"/>
</dbReference>
<name>A0A6N2M2U7_SALVM</name>
<sequence>MEKAKNRRRSFAIIIKDLLGIAIQKQIVFFWRENFKGLAKKDGPTAHPTFAPNLKFQILHGKFLSKNTGGLSSNNASNNTTFPLLSLNELANLDKDSDSRKSAMKAPYVKGLDSKAIPQFLAQVSETRLGLCPVNIQFHCMKFLLVSMEVIGTVSRWMPLAVYWGKLACTSGQPLHSNPIRLIQRSKRAKICARFPLHFVIFGSSINEGKNPYSSPVRRNGIIDELAVNIRAHGIGCAVVNIRTQDLVEGRAKMNKSCDLLDEVSFGANVPCFSSILLISAENNLSPQVANQLGGIKSEDALFLKLGWIRWLLNRTSSLTYAVIAPGFHALYLEATVKMKALLIEKWGLCDSGKLRAQIKTLAEAISLDYLVADSFVALAIPRDVELYECPCLLINGCKMSLCRFSSAAWSQKRQHVHSTAWSWGSYVIYNVKLLQKSGASKQSSSFLKATTMTLFTISESEKASYVHQIYSYLGDDPFLKQFLPIDPATKDLFDLVKDGLINIAVPGIVDERAVSTKRDLNPWPHLFVGLISLIIKIQLLVDLSFRKTPQQVELDGKAYAYLLNILAPEYCNPSMFDTKDPKERAKVILDHAERESAILNRYGIIAHKKENVVKKQGLTCDEMEAEREELAFKSSQVASVLETSSWTAGNKDIQG</sequence>
<evidence type="ECO:0000256" key="2">
    <source>
        <dbReference type="ARBA" id="ARBA00023203"/>
    </source>
</evidence>
<protein>
    <submittedName>
        <fullName evidence="3">Uncharacterized protein</fullName>
    </submittedName>
</protein>
<dbReference type="InterPro" id="IPR036872">
    <property type="entry name" value="CH_dom_sf"/>
</dbReference>
<keyword evidence="2" id="KW-0009">Actin-binding</keyword>